<feature type="compositionally biased region" description="Basic and acidic residues" evidence="1">
    <location>
        <begin position="112"/>
        <end position="125"/>
    </location>
</feature>
<accession>A0A420HG71</accession>
<dbReference type="AlphaFoldDB" id="A0A420HG71"/>
<feature type="compositionally biased region" description="Polar residues" evidence="1">
    <location>
        <begin position="296"/>
        <end position="310"/>
    </location>
</feature>
<evidence type="ECO:0000256" key="1">
    <source>
        <dbReference type="SAM" id="MobiDB-lite"/>
    </source>
</evidence>
<comment type="caution">
    <text evidence="2">The sequence shown here is derived from an EMBL/GenBank/DDBJ whole genome shotgun (WGS) entry which is preliminary data.</text>
</comment>
<proteinExistence type="predicted"/>
<evidence type="ECO:0000313" key="2">
    <source>
        <dbReference type="EMBL" id="RKF56474.1"/>
    </source>
</evidence>
<name>A0A420HG71_9PEZI</name>
<dbReference type="Proteomes" id="UP000283383">
    <property type="component" value="Unassembled WGS sequence"/>
</dbReference>
<keyword evidence="3" id="KW-1185">Reference proteome</keyword>
<feature type="compositionally biased region" description="Basic and acidic residues" evidence="1">
    <location>
        <begin position="62"/>
        <end position="79"/>
    </location>
</feature>
<reference evidence="2 3" key="1">
    <citation type="journal article" date="2018" name="BMC Genomics">
        <title>Comparative genome analyses reveal sequence features reflecting distinct modes of host-adaptation between dicot and monocot powdery mildew.</title>
        <authorList>
            <person name="Wu Y."/>
            <person name="Ma X."/>
            <person name="Pan Z."/>
            <person name="Kale S.D."/>
            <person name="Song Y."/>
            <person name="King H."/>
            <person name="Zhang Q."/>
            <person name="Presley C."/>
            <person name="Deng X."/>
            <person name="Wei C.I."/>
            <person name="Xiao S."/>
        </authorList>
    </citation>
    <scope>NUCLEOTIDE SEQUENCE [LARGE SCALE GENOMIC DNA]</scope>
    <source>
        <strain evidence="2">UMSG3</strain>
    </source>
</reference>
<feature type="region of interest" description="Disordered" evidence="1">
    <location>
        <begin position="1"/>
        <end position="152"/>
    </location>
</feature>
<protein>
    <submittedName>
        <fullName evidence="2">Uncharacterized protein</fullName>
    </submittedName>
</protein>
<sequence>MDYPKARRFQINPVETSFRRRKNQGVEGPEDKDDKVEDPIPTPAPRRFLPVPTETSYRISKIQKDEVPEGEEPDIKEALPKPTPRKFLPVPVETSFRSSSNQEVKGLEEDDSKFRERVPTPDSRRFLPVPVETSYRISKSREGKALPEDDSFGAKKSRAVSVPKTFLPEPIETSFHSYRQNRDINVLSSCDYPRYNSKLDRDISPSKPANPRRFVPQLIETSKRSKRVGDSRPATLLTDKTDLTPGVPNIYTSFGVRGERKLLSNRNNVIDTTSQPHQAPFKPRRQCSIRPHLNTRYPSRQASFTSNLDTISSSESESISSTPLKSRSLTSSLSEFKESKESRDFKDEALKHLQLSRTRESCDDRFSGYLLALAAKAAEKQLKEQALLAAFPNESNHEIIEHFYTSEIEATSDNDSLRDVDAINTSTYEVGRIGRSLNCRKPARKKSSDSSWAIKEMQLHKDKVARLQKDQKEEEKLSREIDFPFQTPFWTEIKIPQVLSDNDSNVGKELQKMRNAASPPMLGAGLKFRICPSPKLTKFESDQKINIKVNRSENGGGLWGGFCVAEEPGEYISQSFMEPSFIHTPSPRENFSDPFVKEFGEDLPWMVENQKSSSIGLGAEVKSVNEISKRSDIDALKSQKVEGALKEFDDHFVTQVYNYLSLGYPSVAWQFDEELSRISKISVEELKQDDQIKTQGHIGLRVTSPKGEKISFGTDFDGSQKIDESQKCSRWRALKIYILEWGRQHPSLNQAVLGHGAWGMTVRKGSWAF</sequence>
<organism evidence="2 3">
    <name type="scientific">Golovinomyces cichoracearum</name>
    <dbReference type="NCBI Taxonomy" id="62708"/>
    <lineage>
        <taxon>Eukaryota</taxon>
        <taxon>Fungi</taxon>
        <taxon>Dikarya</taxon>
        <taxon>Ascomycota</taxon>
        <taxon>Pezizomycotina</taxon>
        <taxon>Leotiomycetes</taxon>
        <taxon>Erysiphales</taxon>
        <taxon>Erysiphaceae</taxon>
        <taxon>Golovinomyces</taxon>
    </lineage>
</organism>
<feature type="region of interest" description="Disordered" evidence="1">
    <location>
        <begin position="270"/>
        <end position="324"/>
    </location>
</feature>
<feature type="compositionally biased region" description="Low complexity" evidence="1">
    <location>
        <begin position="311"/>
        <end position="321"/>
    </location>
</feature>
<evidence type="ECO:0000313" key="3">
    <source>
        <dbReference type="Proteomes" id="UP000283383"/>
    </source>
</evidence>
<dbReference type="EMBL" id="MCBQ01019517">
    <property type="protein sequence ID" value="RKF56474.1"/>
    <property type="molecule type" value="Genomic_DNA"/>
</dbReference>
<gene>
    <name evidence="2" type="ORF">GcM3_195036</name>
</gene>